<proteinExistence type="predicted"/>
<accession>A0AAE4UYP2</accession>
<dbReference type="SUPFAM" id="SSF52833">
    <property type="entry name" value="Thioredoxin-like"/>
    <property type="match status" value="1"/>
</dbReference>
<dbReference type="CDD" id="cd03062">
    <property type="entry name" value="TRX_Fd_Sucrase"/>
    <property type="match status" value="1"/>
</dbReference>
<evidence type="ECO:0000313" key="1">
    <source>
        <dbReference type="EMBL" id="MDV7264964.1"/>
    </source>
</evidence>
<evidence type="ECO:0000313" key="2">
    <source>
        <dbReference type="Proteomes" id="UP001185863"/>
    </source>
</evidence>
<dbReference type="Gene3D" id="3.40.30.10">
    <property type="entry name" value="Glutaredoxin"/>
    <property type="match status" value="1"/>
</dbReference>
<dbReference type="EMBL" id="JAWLUP010000018">
    <property type="protein sequence ID" value="MDV7264964.1"/>
    <property type="molecule type" value="Genomic_DNA"/>
</dbReference>
<name>A0AAE4UYP2_9NOCA</name>
<dbReference type="Pfam" id="PF06999">
    <property type="entry name" value="Suc_Fer-like"/>
    <property type="match status" value="1"/>
</dbReference>
<dbReference type="RefSeq" id="WP_317744553.1">
    <property type="nucleotide sequence ID" value="NZ_JAWLUP010000018.1"/>
</dbReference>
<sequence length="284" mass="30845">MAGTAPEVRAWLLIEQPGPWGRDRLRQSRLDPILGDTLAGRCADAGVRPVLIRTRARRDISTGRHVYLVRPGRSDAWMKRELVRDDGELLDLVSETAVPEVNPSTVHPSLFLVCTHGKKDACCAAFGRPVVAGLGDRGSRVWESTHVGGDRFAATMVCLPSGIYYGRVTAEAAEHIVAEHDRGRIVLGHYRGRCIDPPLLQFADYSVRADRDLVGIDDVVPLSATTRDDGDSDVLVALPDGIVRVRVRTESAAPRLTACSAGVVGNPEHHRLVEMTDVAPADGR</sequence>
<dbReference type="PANTHER" id="PTHR31902:SF22">
    <property type="entry name" value="SLL1203 PROTEIN"/>
    <property type="match status" value="1"/>
</dbReference>
<reference evidence="1" key="1">
    <citation type="submission" date="2023-10" db="EMBL/GenBank/DDBJ databases">
        <title>Development of a sustainable strategy for remediation of hydrocarbon-contaminated territories based on the waste exchange concept.</title>
        <authorList>
            <person name="Krivoruchko A."/>
        </authorList>
    </citation>
    <scope>NUCLEOTIDE SEQUENCE</scope>
    <source>
        <strain evidence="1">IEGM 68</strain>
    </source>
</reference>
<dbReference type="PANTHER" id="PTHR31902">
    <property type="entry name" value="ACTIN PATCHES DISTAL PROTEIN 1"/>
    <property type="match status" value="1"/>
</dbReference>
<protein>
    <submittedName>
        <fullName evidence="1">Sucrase ferredoxin</fullName>
    </submittedName>
</protein>
<comment type="caution">
    <text evidence="1">The sequence shown here is derived from an EMBL/GenBank/DDBJ whole genome shotgun (WGS) entry which is preliminary data.</text>
</comment>
<dbReference type="InterPro" id="IPR009737">
    <property type="entry name" value="Aim32/Apd1-like"/>
</dbReference>
<organism evidence="1 2">
    <name type="scientific">Rhodococcus oxybenzonivorans</name>
    <dbReference type="NCBI Taxonomy" id="1990687"/>
    <lineage>
        <taxon>Bacteria</taxon>
        <taxon>Bacillati</taxon>
        <taxon>Actinomycetota</taxon>
        <taxon>Actinomycetes</taxon>
        <taxon>Mycobacteriales</taxon>
        <taxon>Nocardiaceae</taxon>
        <taxon>Rhodococcus</taxon>
    </lineage>
</organism>
<dbReference type="InterPro" id="IPR036249">
    <property type="entry name" value="Thioredoxin-like_sf"/>
</dbReference>
<dbReference type="Proteomes" id="UP001185863">
    <property type="component" value="Unassembled WGS sequence"/>
</dbReference>
<gene>
    <name evidence="1" type="ORF">R4315_10455</name>
</gene>
<dbReference type="AlphaFoldDB" id="A0AAE4UYP2"/>